<dbReference type="GO" id="GO:0042773">
    <property type="term" value="P:ATP synthesis coupled electron transport"/>
    <property type="evidence" value="ECO:0007669"/>
    <property type="project" value="InterPro"/>
</dbReference>
<dbReference type="PANTHER" id="PTHR43105">
    <property type="entry name" value="RESPIRATORY NITRATE REDUCTASE"/>
    <property type="match status" value="1"/>
</dbReference>
<dbReference type="Proteomes" id="UP000034883">
    <property type="component" value="Chromosome"/>
</dbReference>
<keyword evidence="10" id="KW-0411">Iron-sulfur</keyword>
<evidence type="ECO:0000259" key="14">
    <source>
        <dbReference type="PROSITE" id="PS51085"/>
    </source>
</evidence>
<evidence type="ECO:0000259" key="17">
    <source>
        <dbReference type="PROSITE" id="PS51839"/>
    </source>
</evidence>
<dbReference type="SUPFAM" id="SSF53706">
    <property type="entry name" value="Formate dehydrogenase/DMSO reductase, domains 1-3"/>
    <property type="match status" value="1"/>
</dbReference>
<accession>A0A0F6YKA6</accession>
<dbReference type="Pfam" id="PF10588">
    <property type="entry name" value="NADH-G_4Fe-4S_3"/>
    <property type="match status" value="1"/>
</dbReference>
<evidence type="ECO:0000256" key="1">
    <source>
        <dbReference type="ARBA" id="ARBA00001966"/>
    </source>
</evidence>
<dbReference type="PROSITE" id="PS51839">
    <property type="entry name" value="4FE4S_HC3"/>
    <property type="match status" value="1"/>
</dbReference>
<dbReference type="GO" id="GO:0046872">
    <property type="term" value="F:metal ion binding"/>
    <property type="evidence" value="ECO:0007669"/>
    <property type="project" value="UniProtKB-KW"/>
</dbReference>
<evidence type="ECO:0000256" key="9">
    <source>
        <dbReference type="ARBA" id="ARBA00023004"/>
    </source>
</evidence>
<dbReference type="EMBL" id="CP011125">
    <property type="protein sequence ID" value="AKF08122.1"/>
    <property type="molecule type" value="Genomic_DNA"/>
</dbReference>
<sequence length="530" mass="58103">MPTFKLDGQEIPFEPGDTIIRAAWKKGVEIPHYCWHPGLSIAANCRMCLVEIKSARPMALPILAWDEKKKDYVETTKNKLQPACQIEVTEGMEVASKGAAVEKAQGAVQEFLLLNHPVDCPICDQAGECKLQDYWLAHQKKLKRKDTEPVHKPKAVRFGPTIVYDAERCIMCTRCIRFCDEVVGDHVLDMRERGNKNEITVSPGRELDHAYTLMTEHVCPVGALTSKDFRFKARVWFLRSAPGVCNGCATGCNTWVDYDPRYQRVYRLRPRDNEQVNKFWMCDAGMMTYKRFHEDRILTGRVRQEGRVVEVPRDVAIEASAKVLEKSQRLAVVFSAQHTNEDNFVLGKLGREHLGGTALYLAALSPESVPGGWKGDAILRHPDPNPNRAGATAVAGGELRSTADLAADVAAGRVDAILSLGWAAGESVEQLASLANVPHVNLSSNIGPLTQVATVVVPVATTAEASGTFVNAKGMAQQFQRAVNAPLGIKSAWETLIEIGKRVGREIAFAKLPEVRAAMPATTAAVAAAS</sequence>
<organism evidence="18 19">
    <name type="scientific">Sandaracinus amylolyticus</name>
    <dbReference type="NCBI Taxonomy" id="927083"/>
    <lineage>
        <taxon>Bacteria</taxon>
        <taxon>Pseudomonadati</taxon>
        <taxon>Myxococcota</taxon>
        <taxon>Polyangia</taxon>
        <taxon>Polyangiales</taxon>
        <taxon>Sandaracinaceae</taxon>
        <taxon>Sandaracinus</taxon>
    </lineage>
</organism>
<dbReference type="InterPro" id="IPR006656">
    <property type="entry name" value="Mopterin_OxRdtase"/>
</dbReference>
<evidence type="ECO:0000256" key="6">
    <source>
        <dbReference type="ARBA" id="ARBA00022719"/>
    </source>
</evidence>
<dbReference type="SUPFAM" id="SSF54862">
    <property type="entry name" value="4Fe-4S ferredoxins"/>
    <property type="match status" value="1"/>
</dbReference>
<dbReference type="FunFam" id="3.30.70.20:FF:000002">
    <property type="entry name" value="NADH-ubiquinone oxidoreductase 75 kDa subunit"/>
    <property type="match status" value="1"/>
</dbReference>
<dbReference type="PROSITE" id="PS00643">
    <property type="entry name" value="COMPLEX1_75K_3"/>
    <property type="match status" value="1"/>
</dbReference>
<dbReference type="SMART" id="SM00929">
    <property type="entry name" value="NADH-G_4Fe-4S_3"/>
    <property type="match status" value="1"/>
</dbReference>
<dbReference type="CDD" id="cd00207">
    <property type="entry name" value="fer2"/>
    <property type="match status" value="1"/>
</dbReference>
<dbReference type="STRING" id="927083.DB32_005271"/>
<dbReference type="PROSITE" id="PS00641">
    <property type="entry name" value="COMPLEX1_75K_1"/>
    <property type="match status" value="1"/>
</dbReference>
<evidence type="ECO:0000256" key="2">
    <source>
        <dbReference type="ARBA" id="ARBA00004370"/>
    </source>
</evidence>
<feature type="domain" description="4Fe-4S His(Cys)3-ligated-type" evidence="17">
    <location>
        <begin position="100"/>
        <end position="139"/>
    </location>
</feature>
<dbReference type="GO" id="GO:0051539">
    <property type="term" value="F:4 iron, 4 sulfur cluster binding"/>
    <property type="evidence" value="ECO:0007669"/>
    <property type="project" value="UniProtKB-KW"/>
</dbReference>
<dbReference type="InterPro" id="IPR054351">
    <property type="entry name" value="NADH_UbQ_OxRdtase_ferredoxin"/>
</dbReference>
<comment type="cofactor">
    <cofactor evidence="13">
        <name>[2Fe-2S] cluster</name>
        <dbReference type="ChEBI" id="CHEBI:190135"/>
    </cofactor>
</comment>
<dbReference type="InterPro" id="IPR000283">
    <property type="entry name" value="NADH_UbQ_OxRdtase_75kDa_su_CS"/>
</dbReference>
<keyword evidence="5" id="KW-0001">2Fe-2S</keyword>
<dbReference type="PROSITE" id="PS51669">
    <property type="entry name" value="4FE4S_MOW_BIS_MGD"/>
    <property type="match status" value="1"/>
</dbReference>
<dbReference type="SUPFAM" id="SSF54292">
    <property type="entry name" value="2Fe-2S ferredoxin-like"/>
    <property type="match status" value="1"/>
</dbReference>
<protein>
    <submittedName>
        <fullName evidence="18">NADH-ubiquinone oxidoreductase chain G</fullName>
    </submittedName>
</protein>
<comment type="subcellular location">
    <subcellularLocation>
        <location evidence="2">Membrane</location>
    </subcellularLocation>
</comment>
<dbReference type="GO" id="GO:0008137">
    <property type="term" value="F:NADH dehydrogenase (ubiquinone) activity"/>
    <property type="evidence" value="ECO:0007669"/>
    <property type="project" value="InterPro"/>
</dbReference>
<dbReference type="PANTHER" id="PTHR43105:SF10">
    <property type="entry name" value="NADH-QUINONE OXIDOREDUCTASE SUBUNIT G"/>
    <property type="match status" value="1"/>
</dbReference>
<dbReference type="RefSeq" id="WP_053235304.1">
    <property type="nucleotide sequence ID" value="NZ_CP011125.1"/>
</dbReference>
<evidence type="ECO:0000259" key="15">
    <source>
        <dbReference type="PROSITE" id="PS51379"/>
    </source>
</evidence>
<comment type="cofactor">
    <cofactor evidence="1">
        <name>[4Fe-4S] cluster</name>
        <dbReference type="ChEBI" id="CHEBI:49883"/>
    </cofactor>
</comment>
<keyword evidence="9" id="KW-0408">Iron</keyword>
<dbReference type="PROSITE" id="PS51379">
    <property type="entry name" value="4FE4S_FER_2"/>
    <property type="match status" value="1"/>
</dbReference>
<dbReference type="Pfam" id="PF13510">
    <property type="entry name" value="Fer2_4"/>
    <property type="match status" value="1"/>
</dbReference>
<dbReference type="GO" id="GO:0016491">
    <property type="term" value="F:oxidoreductase activity"/>
    <property type="evidence" value="ECO:0007669"/>
    <property type="project" value="InterPro"/>
</dbReference>
<dbReference type="KEGG" id="samy:DB32_005271"/>
<feature type="domain" description="2Fe-2S ferredoxin-type" evidence="14">
    <location>
        <begin position="1"/>
        <end position="100"/>
    </location>
</feature>
<dbReference type="InterPro" id="IPR019574">
    <property type="entry name" value="NADH_UbQ_OxRdtase_Gsu_4Fe4S-bd"/>
</dbReference>
<dbReference type="Pfam" id="PF22117">
    <property type="entry name" value="Fer4_Nqo3"/>
    <property type="match status" value="1"/>
</dbReference>
<evidence type="ECO:0000256" key="7">
    <source>
        <dbReference type="ARBA" id="ARBA00022723"/>
    </source>
</evidence>
<dbReference type="SMART" id="SM00926">
    <property type="entry name" value="Molybdop_Fe4S4"/>
    <property type="match status" value="1"/>
</dbReference>
<dbReference type="FunFam" id="3.10.20.740:FF:000004">
    <property type="entry name" value="NADH-quinone oxidoreductase"/>
    <property type="match status" value="1"/>
</dbReference>
<evidence type="ECO:0000256" key="5">
    <source>
        <dbReference type="ARBA" id="ARBA00022714"/>
    </source>
</evidence>
<feature type="domain" description="4Fe-4S Mo/W bis-MGD-type" evidence="16">
    <location>
        <begin position="238"/>
        <end position="296"/>
    </location>
</feature>
<dbReference type="Gene3D" id="2.20.25.90">
    <property type="entry name" value="ADC-like domains"/>
    <property type="match status" value="1"/>
</dbReference>
<name>A0A0F6YKA6_9BACT</name>
<evidence type="ECO:0000256" key="12">
    <source>
        <dbReference type="ARBA" id="ARBA00023136"/>
    </source>
</evidence>
<dbReference type="GO" id="GO:0016020">
    <property type="term" value="C:membrane"/>
    <property type="evidence" value="ECO:0007669"/>
    <property type="project" value="UniProtKB-SubCell"/>
</dbReference>
<evidence type="ECO:0000256" key="13">
    <source>
        <dbReference type="ARBA" id="ARBA00034078"/>
    </source>
</evidence>
<keyword evidence="6" id="KW-0874">Quinone</keyword>
<keyword evidence="19" id="KW-1185">Reference proteome</keyword>
<keyword evidence="7" id="KW-0479">Metal-binding</keyword>
<comment type="similarity">
    <text evidence="3">Belongs to the complex I 75 kDa subunit family.</text>
</comment>
<dbReference type="Gene3D" id="3.30.70.20">
    <property type="match status" value="1"/>
</dbReference>
<evidence type="ECO:0000313" key="18">
    <source>
        <dbReference type="EMBL" id="AKF08122.1"/>
    </source>
</evidence>
<keyword evidence="18" id="KW-0830">Ubiquinone</keyword>
<dbReference type="GO" id="GO:0048038">
    <property type="term" value="F:quinone binding"/>
    <property type="evidence" value="ECO:0007669"/>
    <property type="project" value="UniProtKB-KW"/>
</dbReference>
<dbReference type="GO" id="GO:0051537">
    <property type="term" value="F:2 iron, 2 sulfur cluster binding"/>
    <property type="evidence" value="ECO:0007669"/>
    <property type="project" value="UniProtKB-KW"/>
</dbReference>
<evidence type="ECO:0000313" key="19">
    <source>
        <dbReference type="Proteomes" id="UP000034883"/>
    </source>
</evidence>
<evidence type="ECO:0000256" key="11">
    <source>
        <dbReference type="ARBA" id="ARBA00023027"/>
    </source>
</evidence>
<evidence type="ECO:0000256" key="3">
    <source>
        <dbReference type="ARBA" id="ARBA00005404"/>
    </source>
</evidence>
<evidence type="ECO:0000256" key="4">
    <source>
        <dbReference type="ARBA" id="ARBA00022485"/>
    </source>
</evidence>
<evidence type="ECO:0000259" key="16">
    <source>
        <dbReference type="PROSITE" id="PS51669"/>
    </source>
</evidence>
<dbReference type="InterPro" id="IPR036010">
    <property type="entry name" value="2Fe-2S_ferredoxin-like_sf"/>
</dbReference>
<dbReference type="Pfam" id="PF00384">
    <property type="entry name" value="Molybdopterin"/>
    <property type="match status" value="1"/>
</dbReference>
<gene>
    <name evidence="18" type="ORF">DB32_005271</name>
</gene>
<keyword evidence="12" id="KW-0472">Membrane</keyword>
<dbReference type="AlphaFoldDB" id="A0A0F6YKA6"/>
<reference evidence="18 19" key="1">
    <citation type="submission" date="2015-03" db="EMBL/GenBank/DDBJ databases">
        <title>Genome assembly of Sandaracinus amylolyticus DSM 53668.</title>
        <authorList>
            <person name="Sharma G."/>
            <person name="Subramanian S."/>
        </authorList>
    </citation>
    <scope>NUCLEOTIDE SEQUENCE [LARGE SCALE GENOMIC DNA]</scope>
    <source>
        <strain evidence="18 19">DSM 53668</strain>
    </source>
</reference>
<dbReference type="PROSITE" id="PS51085">
    <property type="entry name" value="2FE2S_FER_2"/>
    <property type="match status" value="1"/>
</dbReference>
<keyword evidence="4" id="KW-0004">4Fe-4S</keyword>
<dbReference type="InterPro" id="IPR017896">
    <property type="entry name" value="4Fe4S_Fe-S-bd"/>
</dbReference>
<dbReference type="InterPro" id="IPR001041">
    <property type="entry name" value="2Fe-2S_ferredoxin-type"/>
</dbReference>
<keyword evidence="8" id="KW-1278">Translocase</keyword>
<feature type="domain" description="4Fe-4S ferredoxin-type" evidence="15">
    <location>
        <begin position="160"/>
        <end position="193"/>
    </location>
</feature>
<dbReference type="Gene3D" id="3.10.20.740">
    <property type="match status" value="1"/>
</dbReference>
<evidence type="ECO:0000256" key="8">
    <source>
        <dbReference type="ARBA" id="ARBA00022967"/>
    </source>
</evidence>
<keyword evidence="11" id="KW-0520">NAD</keyword>
<dbReference type="InterPro" id="IPR050123">
    <property type="entry name" value="Prok_molybdopt-oxidoreductase"/>
</dbReference>
<dbReference type="Gene3D" id="3.40.50.740">
    <property type="match status" value="1"/>
</dbReference>
<dbReference type="OrthoDB" id="9816402at2"/>
<evidence type="ECO:0000256" key="10">
    <source>
        <dbReference type="ARBA" id="ARBA00023014"/>
    </source>
</evidence>
<dbReference type="InterPro" id="IPR006963">
    <property type="entry name" value="Mopterin_OxRdtase_4Fe-4S_dom"/>
</dbReference>
<proteinExistence type="inferred from homology"/>